<dbReference type="GO" id="GO:0042555">
    <property type="term" value="C:MCM complex"/>
    <property type="evidence" value="ECO:0007669"/>
    <property type="project" value="TreeGrafter"/>
</dbReference>
<dbReference type="InterPro" id="IPR031327">
    <property type="entry name" value="MCM"/>
</dbReference>
<dbReference type="SUPFAM" id="SSF50249">
    <property type="entry name" value="Nucleic acid-binding proteins"/>
    <property type="match status" value="1"/>
</dbReference>
<dbReference type="Gene3D" id="2.40.50.140">
    <property type="entry name" value="Nucleic acid-binding proteins"/>
    <property type="match status" value="1"/>
</dbReference>
<dbReference type="PANTHER" id="PTHR11630">
    <property type="entry name" value="DNA REPLICATION LICENSING FACTOR MCM FAMILY MEMBER"/>
    <property type="match status" value="1"/>
</dbReference>
<dbReference type="InterPro" id="IPR033762">
    <property type="entry name" value="MCM_OB"/>
</dbReference>
<protein>
    <submittedName>
        <fullName evidence="2">DNA replication licensing factor MCM6</fullName>
    </submittedName>
</protein>
<dbReference type="InterPro" id="IPR012340">
    <property type="entry name" value="NA-bd_OB-fold"/>
</dbReference>
<dbReference type="GO" id="GO:0005634">
    <property type="term" value="C:nucleus"/>
    <property type="evidence" value="ECO:0007669"/>
    <property type="project" value="TreeGrafter"/>
</dbReference>
<dbReference type="GO" id="GO:0003697">
    <property type="term" value="F:single-stranded DNA binding"/>
    <property type="evidence" value="ECO:0007669"/>
    <property type="project" value="TreeGrafter"/>
</dbReference>
<reference evidence="2" key="1">
    <citation type="submission" date="2020-06" db="EMBL/GenBank/DDBJ databases">
        <authorList>
            <person name="Li T."/>
            <person name="Hu X."/>
            <person name="Zhang T."/>
            <person name="Song X."/>
            <person name="Zhang H."/>
            <person name="Dai N."/>
            <person name="Sheng W."/>
            <person name="Hou X."/>
            <person name="Wei L."/>
        </authorList>
    </citation>
    <scope>NUCLEOTIDE SEQUENCE</scope>
    <source>
        <strain evidence="2">G02</strain>
        <tissue evidence="2">Leaf</tissue>
    </source>
</reference>
<gene>
    <name evidence="2" type="ORF">Sradi_2310000</name>
</gene>
<dbReference type="PANTHER" id="PTHR11630:SF43">
    <property type="entry name" value="DNA REPLICATION LICENSING FACTOR MCM6"/>
    <property type="match status" value="1"/>
</dbReference>
<proteinExistence type="predicted"/>
<dbReference type="EMBL" id="JACGWJ010000009">
    <property type="protein sequence ID" value="KAL0399667.1"/>
    <property type="molecule type" value="Genomic_DNA"/>
</dbReference>
<sequence length="74" mass="8351">MELKPTFIADDNPNKDINVAFYNLPLIKRLRELTTTEIGKLVSVSGVVTRTSEVRPELLQGTFKCLTVETSLER</sequence>
<accession>A0AAW2T5M4</accession>
<dbReference type="GO" id="GO:0000727">
    <property type="term" value="P:double-strand break repair via break-induced replication"/>
    <property type="evidence" value="ECO:0007669"/>
    <property type="project" value="TreeGrafter"/>
</dbReference>
<dbReference type="AlphaFoldDB" id="A0AAW2T5M4"/>
<reference evidence="2" key="2">
    <citation type="journal article" date="2024" name="Plant">
        <title>Genomic evolution and insights into agronomic trait innovations of Sesamum species.</title>
        <authorList>
            <person name="Miao H."/>
            <person name="Wang L."/>
            <person name="Qu L."/>
            <person name="Liu H."/>
            <person name="Sun Y."/>
            <person name="Le M."/>
            <person name="Wang Q."/>
            <person name="Wei S."/>
            <person name="Zheng Y."/>
            <person name="Lin W."/>
            <person name="Duan Y."/>
            <person name="Cao H."/>
            <person name="Xiong S."/>
            <person name="Wang X."/>
            <person name="Wei L."/>
            <person name="Li C."/>
            <person name="Ma Q."/>
            <person name="Ju M."/>
            <person name="Zhao R."/>
            <person name="Li G."/>
            <person name="Mu C."/>
            <person name="Tian Q."/>
            <person name="Mei H."/>
            <person name="Zhang T."/>
            <person name="Gao T."/>
            <person name="Zhang H."/>
        </authorList>
    </citation>
    <scope>NUCLEOTIDE SEQUENCE</scope>
    <source>
        <strain evidence="2">G02</strain>
    </source>
</reference>
<feature type="domain" description="MCM OB" evidence="1">
    <location>
        <begin position="30"/>
        <end position="70"/>
    </location>
</feature>
<evidence type="ECO:0000259" key="1">
    <source>
        <dbReference type="Pfam" id="PF17207"/>
    </source>
</evidence>
<dbReference type="GO" id="GO:1902969">
    <property type="term" value="P:mitotic DNA replication"/>
    <property type="evidence" value="ECO:0007669"/>
    <property type="project" value="TreeGrafter"/>
</dbReference>
<dbReference type="Pfam" id="PF17207">
    <property type="entry name" value="MCM_OB"/>
    <property type="match status" value="1"/>
</dbReference>
<organism evidence="2">
    <name type="scientific">Sesamum radiatum</name>
    <name type="common">Black benniseed</name>
    <dbReference type="NCBI Taxonomy" id="300843"/>
    <lineage>
        <taxon>Eukaryota</taxon>
        <taxon>Viridiplantae</taxon>
        <taxon>Streptophyta</taxon>
        <taxon>Embryophyta</taxon>
        <taxon>Tracheophyta</taxon>
        <taxon>Spermatophyta</taxon>
        <taxon>Magnoliopsida</taxon>
        <taxon>eudicotyledons</taxon>
        <taxon>Gunneridae</taxon>
        <taxon>Pentapetalae</taxon>
        <taxon>asterids</taxon>
        <taxon>lamiids</taxon>
        <taxon>Lamiales</taxon>
        <taxon>Pedaliaceae</taxon>
        <taxon>Sesamum</taxon>
    </lineage>
</organism>
<dbReference type="GO" id="GO:0005524">
    <property type="term" value="F:ATP binding"/>
    <property type="evidence" value="ECO:0007669"/>
    <property type="project" value="InterPro"/>
</dbReference>
<comment type="caution">
    <text evidence="2">The sequence shown here is derived from an EMBL/GenBank/DDBJ whole genome shotgun (WGS) entry which is preliminary data.</text>
</comment>
<dbReference type="GO" id="GO:1990518">
    <property type="term" value="F:single-stranded 3'-5' DNA helicase activity"/>
    <property type="evidence" value="ECO:0007669"/>
    <property type="project" value="TreeGrafter"/>
</dbReference>
<evidence type="ECO:0000313" key="2">
    <source>
        <dbReference type="EMBL" id="KAL0399667.1"/>
    </source>
</evidence>
<name>A0AAW2T5M4_SESRA</name>